<evidence type="ECO:0000313" key="4">
    <source>
        <dbReference type="Proteomes" id="UP001262754"/>
    </source>
</evidence>
<reference evidence="3 4" key="1">
    <citation type="submission" date="2023-07" db="EMBL/GenBank/DDBJ databases">
        <title>Sorghum-associated microbial communities from plants grown in Nebraska, USA.</title>
        <authorList>
            <person name="Schachtman D."/>
        </authorList>
    </citation>
    <scope>NUCLEOTIDE SEQUENCE [LARGE SCALE GENOMIC DNA]</scope>
    <source>
        <strain evidence="3 4">DS2154</strain>
    </source>
</reference>
<proteinExistence type="predicted"/>
<feature type="region of interest" description="Disordered" evidence="1">
    <location>
        <begin position="1"/>
        <end position="25"/>
    </location>
</feature>
<keyword evidence="2" id="KW-0812">Transmembrane</keyword>
<feature type="transmembrane region" description="Helical" evidence="2">
    <location>
        <begin position="102"/>
        <end position="120"/>
    </location>
</feature>
<name>A0ABU1MYJ8_9CAUL</name>
<keyword evidence="4" id="KW-1185">Reference proteome</keyword>
<dbReference type="Proteomes" id="UP001262754">
    <property type="component" value="Unassembled WGS sequence"/>
</dbReference>
<evidence type="ECO:0000256" key="1">
    <source>
        <dbReference type="SAM" id="MobiDB-lite"/>
    </source>
</evidence>
<dbReference type="Gene3D" id="1.20.120.20">
    <property type="entry name" value="Apolipoprotein"/>
    <property type="match status" value="1"/>
</dbReference>
<sequence length="128" mass="13107">MPDNALNPALKEANKASSNAGAALDHAERSFGEAASAARGNFGEAAAAAKANLADAAKRIEASLTQGLETLRAQTRTYTDTAGQSVDEAGRYVSERVRERPITATLAGLGVGVLLGLLLAGNRGGRDK</sequence>
<dbReference type="EMBL" id="JAVDRL010000004">
    <property type="protein sequence ID" value="MDR6530910.1"/>
    <property type="molecule type" value="Genomic_DNA"/>
</dbReference>
<keyword evidence="2" id="KW-1133">Transmembrane helix</keyword>
<protein>
    <submittedName>
        <fullName evidence="3">ElaB/YqjD/DUF883 family membrane-anchored ribosome-binding protein</fullName>
    </submittedName>
</protein>
<organism evidence="3 4">
    <name type="scientific">Caulobacter rhizosphaerae</name>
    <dbReference type="NCBI Taxonomy" id="2010972"/>
    <lineage>
        <taxon>Bacteria</taxon>
        <taxon>Pseudomonadati</taxon>
        <taxon>Pseudomonadota</taxon>
        <taxon>Alphaproteobacteria</taxon>
        <taxon>Caulobacterales</taxon>
        <taxon>Caulobacteraceae</taxon>
        <taxon>Caulobacter</taxon>
    </lineage>
</organism>
<evidence type="ECO:0000256" key="2">
    <source>
        <dbReference type="SAM" id="Phobius"/>
    </source>
</evidence>
<accession>A0ABU1MYJ8</accession>
<gene>
    <name evidence="3" type="ORF">J2800_001649</name>
</gene>
<keyword evidence="2" id="KW-0472">Membrane</keyword>
<evidence type="ECO:0000313" key="3">
    <source>
        <dbReference type="EMBL" id="MDR6530910.1"/>
    </source>
</evidence>
<dbReference type="RefSeq" id="WP_056758028.1">
    <property type="nucleotide sequence ID" value="NZ_BMLD01000003.1"/>
</dbReference>
<comment type="caution">
    <text evidence="3">The sequence shown here is derived from an EMBL/GenBank/DDBJ whole genome shotgun (WGS) entry which is preliminary data.</text>
</comment>